<gene>
    <name evidence="3" type="ORF">GSMUA_283050.1</name>
</gene>
<feature type="region of interest" description="Disordered" evidence="1">
    <location>
        <begin position="380"/>
        <end position="401"/>
    </location>
</feature>
<organism evidence="3">
    <name type="scientific">Musa acuminata subsp. malaccensis</name>
    <name type="common">Wild banana</name>
    <name type="synonym">Musa malaccensis</name>
    <dbReference type="NCBI Taxonomy" id="214687"/>
    <lineage>
        <taxon>Eukaryota</taxon>
        <taxon>Viridiplantae</taxon>
        <taxon>Streptophyta</taxon>
        <taxon>Embryophyta</taxon>
        <taxon>Tracheophyta</taxon>
        <taxon>Spermatophyta</taxon>
        <taxon>Magnoliopsida</taxon>
        <taxon>Liliopsida</taxon>
        <taxon>Zingiberales</taxon>
        <taxon>Musaceae</taxon>
        <taxon>Musa</taxon>
    </lineage>
</organism>
<evidence type="ECO:0000256" key="2">
    <source>
        <dbReference type="SAM" id="SignalP"/>
    </source>
</evidence>
<proteinExistence type="predicted"/>
<dbReference type="PANTHER" id="PTHR35117">
    <property type="entry name" value="MYOSIN-M HEAVY PROTEIN"/>
    <property type="match status" value="1"/>
</dbReference>
<feature type="compositionally biased region" description="Low complexity" evidence="1">
    <location>
        <begin position="186"/>
        <end position="198"/>
    </location>
</feature>
<dbReference type="AlphaFoldDB" id="A0A8D7A1S2"/>
<name>A0A8D7A1S2_MUSAM</name>
<reference evidence="3" key="1">
    <citation type="submission" date="2021-03" db="EMBL/GenBank/DDBJ databases">
        <authorList>
            <consortium name="Genoscope - CEA"/>
            <person name="William W."/>
        </authorList>
    </citation>
    <scope>NUCLEOTIDE SEQUENCE</scope>
    <source>
        <strain evidence="3">Doubled-haploid Pahang</strain>
    </source>
</reference>
<evidence type="ECO:0000313" key="3">
    <source>
        <dbReference type="EMBL" id="CAG1840653.1"/>
    </source>
</evidence>
<feature type="non-terminal residue" evidence="3">
    <location>
        <position position="518"/>
    </location>
</feature>
<dbReference type="EMBL" id="HG996470">
    <property type="protein sequence ID" value="CAG1840653.1"/>
    <property type="molecule type" value="Genomic_DNA"/>
</dbReference>
<keyword evidence="2" id="KW-0732">Signal</keyword>
<feature type="compositionally biased region" description="Polar residues" evidence="1">
    <location>
        <begin position="380"/>
        <end position="395"/>
    </location>
</feature>
<feature type="region of interest" description="Disordered" evidence="1">
    <location>
        <begin position="176"/>
        <end position="225"/>
    </location>
</feature>
<protein>
    <submittedName>
        <fullName evidence="3">(wild Malaysian banana) hypothetical protein</fullName>
    </submittedName>
</protein>
<evidence type="ECO:0000256" key="1">
    <source>
        <dbReference type="SAM" id="MobiDB-lite"/>
    </source>
</evidence>
<feature type="chain" id="PRO_5034616400" evidence="2">
    <location>
        <begin position="21"/>
        <end position="518"/>
    </location>
</feature>
<feature type="region of interest" description="Disordered" evidence="1">
    <location>
        <begin position="256"/>
        <end position="301"/>
    </location>
</feature>
<accession>A0A8D7A1S2</accession>
<dbReference type="PANTHER" id="PTHR35117:SF1">
    <property type="entry name" value="MYOSIN-M HEAVY PROTEIN"/>
    <property type="match status" value="1"/>
</dbReference>
<sequence length="518" mass="55239">LAPLLLFLVATMAKHRTGIAGCSSSKAKNLGKGKVTPVQIAFIVDRYLADNHFAATLTAFRSEASDLFSKTKAKEVPKGLLGLGEMLDEYISLKEQRVVLDQEKRRVDMALHGMQEVLRAYHSAGPASLPPSPSLLPPQFVATPVTPILPALYASTSGSPPGHMVNGTPVMNYAQPSTLFPHKSDLNNTSSLPSSSNVNKRKASRPSPNLPSEPKKQRVQSPVLSSAMEGVALTSQEAPTVKVQEKVELSSTSFLTNNSPLQASSAGSSLLKQPSDCQNNSSPKTPPQALQCQVDKSGSPMDVTSLQTGDGGSYKPIGPSNCSIIASETIIVSPIKHTGYYAVERSYHIASPYKLNSKTKRGHIKGKLDFDAPIVTTNATSSSEEPMAVGSSTSSTEDEMSGSFDIDLPDLDIFNGDFSFSELLADIDLDCEVDTSFQPLSSFVHSVPSYEDDAGNGCSRSDQPDSPLSTAIEVFSDKDVNIQGPDCVASVKTVTKFVKIVNPGRLGFCCLFTPHNIA</sequence>
<feature type="signal peptide" evidence="2">
    <location>
        <begin position="1"/>
        <end position="20"/>
    </location>
</feature>